<evidence type="ECO:0000256" key="2">
    <source>
        <dbReference type="ARBA" id="ARBA00023136"/>
    </source>
</evidence>
<organism evidence="4 5">
    <name type="scientific">Rosa chinensis</name>
    <name type="common">China rose</name>
    <dbReference type="NCBI Taxonomy" id="74649"/>
    <lineage>
        <taxon>Eukaryota</taxon>
        <taxon>Viridiplantae</taxon>
        <taxon>Streptophyta</taxon>
        <taxon>Embryophyta</taxon>
        <taxon>Tracheophyta</taxon>
        <taxon>Spermatophyta</taxon>
        <taxon>Magnoliopsida</taxon>
        <taxon>eudicotyledons</taxon>
        <taxon>Gunneridae</taxon>
        <taxon>Pentapetalae</taxon>
        <taxon>rosids</taxon>
        <taxon>fabids</taxon>
        <taxon>Rosales</taxon>
        <taxon>Rosaceae</taxon>
        <taxon>Rosoideae</taxon>
        <taxon>Rosoideae incertae sedis</taxon>
        <taxon>Rosa</taxon>
    </lineage>
</organism>
<dbReference type="GO" id="GO:0005886">
    <property type="term" value="C:plasma membrane"/>
    <property type="evidence" value="ECO:0007669"/>
    <property type="project" value="TreeGrafter"/>
</dbReference>
<keyword evidence="3" id="KW-1133">Transmembrane helix</keyword>
<evidence type="ECO:0000313" key="5">
    <source>
        <dbReference type="Proteomes" id="UP000238479"/>
    </source>
</evidence>
<keyword evidence="5" id="KW-1185">Reference proteome</keyword>
<evidence type="ECO:0000256" key="1">
    <source>
        <dbReference type="ARBA" id="ARBA00004370"/>
    </source>
</evidence>
<keyword evidence="3" id="KW-0812">Transmembrane</keyword>
<dbReference type="GO" id="GO:0009506">
    <property type="term" value="C:plasmodesma"/>
    <property type="evidence" value="ECO:0007669"/>
    <property type="project" value="TreeGrafter"/>
</dbReference>
<gene>
    <name evidence="4" type="ORF">RchiOBHm_Chr6g0258251</name>
</gene>
<feature type="transmembrane region" description="Helical" evidence="3">
    <location>
        <begin position="21"/>
        <end position="48"/>
    </location>
</feature>
<dbReference type="GO" id="GO:0098542">
    <property type="term" value="P:defense response to other organism"/>
    <property type="evidence" value="ECO:0007669"/>
    <property type="project" value="InterPro"/>
</dbReference>
<dbReference type="InterPro" id="IPR044839">
    <property type="entry name" value="NDR1-like"/>
</dbReference>
<accession>A0A2P6PMJ9</accession>
<dbReference type="PANTHER" id="PTHR31415">
    <property type="entry name" value="OS05G0367900 PROTEIN"/>
    <property type="match status" value="1"/>
</dbReference>
<name>A0A2P6PMJ9_ROSCH</name>
<sequence length="137" mass="16545">MHIRYHIRFLNCSTPCLESSCFCCFCSIYILHFIICFSLSFLIFWLIFLPQEPKFKVTNASLTQFNFNNTNNTLNYNLAINITIRNPNKRVGIYYRRIKVIANYRNKRFSRDFEFLTIFPRPQEHYRCTMCTLKDHS</sequence>
<evidence type="ECO:0008006" key="6">
    <source>
        <dbReference type="Google" id="ProtNLM"/>
    </source>
</evidence>
<evidence type="ECO:0000313" key="4">
    <source>
        <dbReference type="EMBL" id="PRQ23157.1"/>
    </source>
</evidence>
<keyword evidence="2 3" id="KW-0472">Membrane</keyword>
<comment type="caution">
    <text evidence="4">The sequence shown here is derived from an EMBL/GenBank/DDBJ whole genome shotgun (WGS) entry which is preliminary data.</text>
</comment>
<dbReference type="Proteomes" id="UP000238479">
    <property type="component" value="Chromosome 6"/>
</dbReference>
<evidence type="ECO:0000256" key="3">
    <source>
        <dbReference type="SAM" id="Phobius"/>
    </source>
</evidence>
<comment type="subcellular location">
    <subcellularLocation>
        <location evidence="1">Membrane</location>
    </subcellularLocation>
</comment>
<dbReference type="STRING" id="74649.A0A2P6PMJ9"/>
<dbReference type="EMBL" id="PDCK01000044">
    <property type="protein sequence ID" value="PRQ23157.1"/>
    <property type="molecule type" value="Genomic_DNA"/>
</dbReference>
<dbReference type="AlphaFoldDB" id="A0A2P6PMJ9"/>
<dbReference type="OMA" id="HIRYHIR"/>
<reference evidence="4 5" key="1">
    <citation type="journal article" date="2018" name="Nat. Genet.">
        <title>The Rosa genome provides new insights in the design of modern roses.</title>
        <authorList>
            <person name="Bendahmane M."/>
        </authorList>
    </citation>
    <scope>NUCLEOTIDE SEQUENCE [LARGE SCALE GENOMIC DNA]</scope>
    <source>
        <strain evidence="5">cv. Old Blush</strain>
    </source>
</reference>
<dbReference type="Gramene" id="PRQ23157">
    <property type="protein sequence ID" value="PRQ23157"/>
    <property type="gene ID" value="RchiOBHm_Chr6g0258251"/>
</dbReference>
<dbReference type="PANTHER" id="PTHR31415:SF109">
    <property type="entry name" value="NDR1_HIN1-LIKE PROTEIN 10"/>
    <property type="match status" value="1"/>
</dbReference>
<protein>
    <recommendedName>
        <fullName evidence="6">Late embryogenesis abundant protein, LEA-14</fullName>
    </recommendedName>
</protein>
<proteinExistence type="predicted"/>